<evidence type="ECO:0000256" key="1">
    <source>
        <dbReference type="SAM" id="MobiDB-lite"/>
    </source>
</evidence>
<evidence type="ECO:0000313" key="2">
    <source>
        <dbReference type="EMBL" id="CAG8505368.1"/>
    </source>
</evidence>
<dbReference type="EMBL" id="CAJVPS010000727">
    <property type="protein sequence ID" value="CAG8505368.1"/>
    <property type="molecule type" value="Genomic_DNA"/>
</dbReference>
<evidence type="ECO:0000313" key="3">
    <source>
        <dbReference type="Proteomes" id="UP000789508"/>
    </source>
</evidence>
<sequence length="467" mass="49167">MTNTQASSASPTTQSNTATPTSGGRGNFNGNFNYGSGHGNGYGNGPNFNFPFSFGGVDSEYDREDRRSGQGNAEDSQHRNGMWNGYGGGWWNGNFNGRGWGSDNGNFNGNSGGAGNGNFNGNRNTGSGNGNFNGNGNTGSGNGNFNGDGGNGGNGGNGYGGDGGNGGNGGNGYSGSGGNGGNECTQCLSTLSSLTVNSLQNDTRSPLTCQHYARLYTQIKQDEASSNSKFTDDQFGFKTTADSNYAFLNGEIKKFCSSSNPCDSSTSIKGYKQILNDCATELSSNNNLVIQYFLDYYFASPHYANLCMQSSVGGYAWKQIGNLEFDYINKNFSKNDSSLYIRAYEFPPQPKIDISYSNPNHIDSTVKVPASILCNDDYKKVSNIYIDYVGKNPVDSKYASLISVVDNLKSNLTATSCSNVDVASSSKEVANGTSSSNGGSSGVGIRVEGIVGVVVLGILTSFVLPFF</sequence>
<keyword evidence="3" id="KW-1185">Reference proteome</keyword>
<comment type="caution">
    <text evidence="2">The sequence shown here is derived from an EMBL/GenBank/DDBJ whole genome shotgun (WGS) entry which is preliminary data.</text>
</comment>
<feature type="region of interest" description="Disordered" evidence="1">
    <location>
        <begin position="59"/>
        <end position="81"/>
    </location>
</feature>
<dbReference type="OrthoDB" id="2474873at2759"/>
<dbReference type="AlphaFoldDB" id="A0A9N8ZSN2"/>
<feature type="compositionally biased region" description="Gly residues" evidence="1">
    <location>
        <begin position="127"/>
        <end position="148"/>
    </location>
</feature>
<organism evidence="2 3">
    <name type="scientific">Ambispora leptoticha</name>
    <dbReference type="NCBI Taxonomy" id="144679"/>
    <lineage>
        <taxon>Eukaryota</taxon>
        <taxon>Fungi</taxon>
        <taxon>Fungi incertae sedis</taxon>
        <taxon>Mucoromycota</taxon>
        <taxon>Glomeromycotina</taxon>
        <taxon>Glomeromycetes</taxon>
        <taxon>Archaeosporales</taxon>
        <taxon>Ambisporaceae</taxon>
        <taxon>Ambispora</taxon>
    </lineage>
</organism>
<protein>
    <submittedName>
        <fullName evidence="2">3313_t:CDS:1</fullName>
    </submittedName>
</protein>
<gene>
    <name evidence="2" type="ORF">ALEPTO_LOCUS3695</name>
</gene>
<feature type="region of interest" description="Disordered" evidence="1">
    <location>
        <begin position="111"/>
        <end position="148"/>
    </location>
</feature>
<name>A0A9N8ZSN2_9GLOM</name>
<feature type="region of interest" description="Disordered" evidence="1">
    <location>
        <begin position="1"/>
        <end position="32"/>
    </location>
</feature>
<proteinExistence type="predicted"/>
<reference evidence="2" key="1">
    <citation type="submission" date="2021-06" db="EMBL/GenBank/DDBJ databases">
        <authorList>
            <person name="Kallberg Y."/>
            <person name="Tangrot J."/>
            <person name="Rosling A."/>
        </authorList>
    </citation>
    <scope>NUCLEOTIDE SEQUENCE</scope>
    <source>
        <strain evidence="2">FL130A</strain>
    </source>
</reference>
<dbReference type="Proteomes" id="UP000789508">
    <property type="component" value="Unassembled WGS sequence"/>
</dbReference>
<accession>A0A9N8ZSN2</accession>